<keyword evidence="3" id="KW-1185">Reference proteome</keyword>
<organism evidence="2 3">
    <name type="scientific">Dietzia timorensis</name>
    <dbReference type="NCBI Taxonomy" id="499555"/>
    <lineage>
        <taxon>Bacteria</taxon>
        <taxon>Bacillati</taxon>
        <taxon>Actinomycetota</taxon>
        <taxon>Actinomycetes</taxon>
        <taxon>Mycobacteriales</taxon>
        <taxon>Dietziaceae</taxon>
        <taxon>Dietzia</taxon>
    </lineage>
</organism>
<evidence type="ECO:0000256" key="1">
    <source>
        <dbReference type="SAM" id="Phobius"/>
    </source>
</evidence>
<feature type="transmembrane region" description="Helical" evidence="1">
    <location>
        <begin position="39"/>
        <end position="70"/>
    </location>
</feature>
<protein>
    <submittedName>
        <fullName evidence="2">Uncharacterized protein</fullName>
    </submittedName>
</protein>
<dbReference type="Proteomes" id="UP000186104">
    <property type="component" value="Chromosome"/>
</dbReference>
<keyword evidence="1" id="KW-0812">Transmembrane</keyword>
<name>A0A173LPZ8_9ACTN</name>
<dbReference type="RefSeq" id="WP_067472899.1">
    <property type="nucleotide sequence ID" value="NZ_CP015961.1"/>
</dbReference>
<keyword evidence="1" id="KW-1133">Transmembrane helix</keyword>
<dbReference type="EMBL" id="CP015961">
    <property type="protein sequence ID" value="ANI93601.1"/>
    <property type="molecule type" value="Genomic_DNA"/>
</dbReference>
<evidence type="ECO:0000313" key="2">
    <source>
        <dbReference type="EMBL" id="ANI93601.1"/>
    </source>
</evidence>
<dbReference type="AlphaFoldDB" id="A0A173LPZ8"/>
<keyword evidence="1" id="KW-0472">Membrane</keyword>
<reference evidence="2 3" key="1">
    <citation type="submission" date="2016-06" db="EMBL/GenBank/DDBJ databases">
        <title>Complete genome sequence of a saline-alkali tolerant type strain Dietzia timorensis ID05-A0528T.</title>
        <authorList>
            <person name="Wu X."/>
        </authorList>
    </citation>
    <scope>NUCLEOTIDE SEQUENCE [LARGE SCALE GENOMIC DNA]</scope>
    <source>
        <strain evidence="2 3">ID05-A0528</strain>
    </source>
</reference>
<proteinExistence type="predicted"/>
<dbReference type="KEGG" id="dtm:BJL86_2841"/>
<dbReference type="STRING" id="499555.BJL86_2841"/>
<accession>A0A173LPZ8</accession>
<gene>
    <name evidence="2" type="ORF">BJL86_2841</name>
</gene>
<feature type="transmembrane region" description="Helical" evidence="1">
    <location>
        <begin position="6"/>
        <end position="27"/>
    </location>
</feature>
<sequence>MEPPILDIYFSIATPIAIAIVLIAALAQYLNHPRTRMAALAIAALGFVAAFFAPAVLILFGAGYLAWALYAQRGGRPKLSGSGEQ</sequence>
<evidence type="ECO:0000313" key="3">
    <source>
        <dbReference type="Proteomes" id="UP000186104"/>
    </source>
</evidence>